<protein>
    <submittedName>
        <fullName evidence="2">Uncharacterized protein</fullName>
    </submittedName>
</protein>
<evidence type="ECO:0000256" key="1">
    <source>
        <dbReference type="SAM" id="MobiDB-lite"/>
    </source>
</evidence>
<evidence type="ECO:0000313" key="2">
    <source>
        <dbReference type="EMBL" id="KAK7386487.1"/>
    </source>
</evidence>
<organism evidence="2 3">
    <name type="scientific">Psophocarpus tetragonolobus</name>
    <name type="common">Winged bean</name>
    <name type="synonym">Dolichos tetragonolobus</name>
    <dbReference type="NCBI Taxonomy" id="3891"/>
    <lineage>
        <taxon>Eukaryota</taxon>
        <taxon>Viridiplantae</taxon>
        <taxon>Streptophyta</taxon>
        <taxon>Embryophyta</taxon>
        <taxon>Tracheophyta</taxon>
        <taxon>Spermatophyta</taxon>
        <taxon>Magnoliopsida</taxon>
        <taxon>eudicotyledons</taxon>
        <taxon>Gunneridae</taxon>
        <taxon>Pentapetalae</taxon>
        <taxon>rosids</taxon>
        <taxon>fabids</taxon>
        <taxon>Fabales</taxon>
        <taxon>Fabaceae</taxon>
        <taxon>Papilionoideae</taxon>
        <taxon>50 kb inversion clade</taxon>
        <taxon>NPAAA clade</taxon>
        <taxon>indigoferoid/millettioid clade</taxon>
        <taxon>Phaseoleae</taxon>
        <taxon>Psophocarpus</taxon>
    </lineage>
</organism>
<sequence>MVNRRMGTANGGKGKEVVGVLFEQSVISVRVFGCNGNGGWRDQGPGTRDQGPGCRLQRRRGGWRRKTEEGIR</sequence>
<comment type="caution">
    <text evidence="2">The sequence shown here is derived from an EMBL/GenBank/DDBJ whole genome shotgun (WGS) entry which is preliminary data.</text>
</comment>
<evidence type="ECO:0000313" key="3">
    <source>
        <dbReference type="Proteomes" id="UP001386955"/>
    </source>
</evidence>
<feature type="region of interest" description="Disordered" evidence="1">
    <location>
        <begin position="37"/>
        <end position="72"/>
    </location>
</feature>
<proteinExistence type="predicted"/>
<accession>A0AAN9X9E2</accession>
<keyword evidence="3" id="KW-1185">Reference proteome</keyword>
<dbReference type="Proteomes" id="UP001386955">
    <property type="component" value="Unassembled WGS sequence"/>
</dbReference>
<gene>
    <name evidence="2" type="ORF">VNO78_26755</name>
</gene>
<reference evidence="2 3" key="1">
    <citation type="submission" date="2024-01" db="EMBL/GenBank/DDBJ databases">
        <title>The genomes of 5 underutilized Papilionoideae crops provide insights into root nodulation and disease resistanc.</title>
        <authorList>
            <person name="Jiang F."/>
        </authorList>
    </citation>
    <scope>NUCLEOTIDE SEQUENCE [LARGE SCALE GENOMIC DNA]</scope>
    <source>
        <strain evidence="2">DUOXIRENSHENG_FW03</strain>
        <tissue evidence="2">Leaves</tissue>
    </source>
</reference>
<dbReference type="EMBL" id="JAYMYS010000007">
    <property type="protein sequence ID" value="KAK7386487.1"/>
    <property type="molecule type" value="Genomic_DNA"/>
</dbReference>
<name>A0AAN9X9E2_PSOTE</name>
<dbReference type="AlphaFoldDB" id="A0AAN9X9E2"/>